<dbReference type="FunFam" id="1.10.1050.10:FF:000002">
    <property type="entry name" value="30S ribosomal protein S4, chloroplastic"/>
    <property type="match status" value="1"/>
</dbReference>
<dbReference type="EnsemblPlants" id="KRH00282">
    <property type="protein sequence ID" value="KRH00282"/>
    <property type="gene ID" value="GLYMA_18G203700"/>
</dbReference>
<keyword evidence="6" id="KW-0689">Ribosomal protein</keyword>
<dbReference type="AlphaFoldDB" id="K7MTL2"/>
<dbReference type="eggNOG" id="KOG3301">
    <property type="taxonomic scope" value="Eukaryota"/>
</dbReference>
<name>K7MTL2_SOYBN</name>
<evidence type="ECO:0000256" key="3">
    <source>
        <dbReference type="ARBA" id="ARBA00022640"/>
    </source>
</evidence>
<evidence type="ECO:0000256" key="8">
    <source>
        <dbReference type="ARBA" id="ARBA00035158"/>
    </source>
</evidence>
<dbReference type="SMR" id="K7MTL2"/>
<dbReference type="Pfam" id="PF00163">
    <property type="entry name" value="Ribosomal_S4"/>
    <property type="match status" value="1"/>
</dbReference>
<dbReference type="InterPro" id="IPR001912">
    <property type="entry name" value="Ribosomal_uS4_N"/>
</dbReference>
<protein>
    <recommendedName>
        <fullName evidence="8">Small ribosomal subunit protein uS4c</fullName>
    </recommendedName>
</protein>
<dbReference type="GO" id="GO:0005840">
    <property type="term" value="C:ribosome"/>
    <property type="evidence" value="ECO:0007669"/>
    <property type="project" value="UniProtKB-KW"/>
</dbReference>
<evidence type="ECO:0000256" key="6">
    <source>
        <dbReference type="ARBA" id="ARBA00022980"/>
    </source>
</evidence>
<keyword evidence="3" id="KW-0934">Plastid</keyword>
<dbReference type="GO" id="GO:1990904">
    <property type="term" value="C:ribonucleoprotein complex"/>
    <property type="evidence" value="ECO:0007669"/>
    <property type="project" value="UniProtKB-KW"/>
</dbReference>
<evidence type="ECO:0000313" key="13">
    <source>
        <dbReference type="Proteomes" id="UP000008827"/>
    </source>
</evidence>
<dbReference type="GO" id="GO:0009536">
    <property type="term" value="C:plastid"/>
    <property type="evidence" value="ECO:0007669"/>
    <property type="project" value="UniProtKB-SubCell"/>
</dbReference>
<keyword evidence="5" id="KW-0694">RNA-binding</keyword>
<reference evidence="11 12" key="1">
    <citation type="journal article" date="2010" name="Nature">
        <title>Genome sequence of the palaeopolyploid soybean.</title>
        <authorList>
            <person name="Schmutz J."/>
            <person name="Cannon S.B."/>
            <person name="Schlueter J."/>
            <person name="Ma J."/>
            <person name="Mitros T."/>
            <person name="Nelson W."/>
            <person name="Hyten D.L."/>
            <person name="Song Q."/>
            <person name="Thelen J.J."/>
            <person name="Cheng J."/>
            <person name="Xu D."/>
            <person name="Hellsten U."/>
            <person name="May G.D."/>
            <person name="Yu Y."/>
            <person name="Sakurai T."/>
            <person name="Umezawa T."/>
            <person name="Bhattacharyya M.K."/>
            <person name="Sandhu D."/>
            <person name="Valliyodan B."/>
            <person name="Lindquist E."/>
            <person name="Peto M."/>
            <person name="Grant D."/>
            <person name="Shu S."/>
            <person name="Goodstein D."/>
            <person name="Barry K."/>
            <person name="Futrell-Griggs M."/>
            <person name="Abernathy B."/>
            <person name="Du J."/>
            <person name="Tian Z."/>
            <person name="Zhu L."/>
            <person name="Gill N."/>
            <person name="Joshi T."/>
            <person name="Libault M."/>
            <person name="Sethuraman A."/>
            <person name="Zhang X.-C."/>
            <person name="Shinozaki K."/>
            <person name="Nguyen H.T."/>
            <person name="Wing R.A."/>
            <person name="Cregan P."/>
            <person name="Specht J."/>
            <person name="Grimwood J."/>
            <person name="Rokhsar D."/>
            <person name="Stacey G."/>
            <person name="Shoemaker R.C."/>
            <person name="Jackson S.A."/>
        </authorList>
    </citation>
    <scope>NUCLEOTIDE SEQUENCE [LARGE SCALE GENOMIC DNA]</scope>
    <source>
        <strain evidence="12">cv. Williams 82</strain>
        <tissue evidence="11">Callus</tissue>
    </source>
</reference>
<feature type="domain" description="Small ribosomal subunit protein uS4 N-terminal" evidence="10">
    <location>
        <begin position="3"/>
        <end position="81"/>
    </location>
</feature>
<evidence type="ECO:0000256" key="1">
    <source>
        <dbReference type="ARBA" id="ARBA00004474"/>
    </source>
</evidence>
<evidence type="ECO:0000256" key="9">
    <source>
        <dbReference type="SAM" id="MobiDB-lite"/>
    </source>
</evidence>
<dbReference type="OrthoDB" id="2443at2759"/>
<evidence type="ECO:0000256" key="2">
    <source>
        <dbReference type="ARBA" id="ARBA00007465"/>
    </source>
</evidence>
<keyword evidence="13" id="KW-1185">Reference proteome</keyword>
<evidence type="ECO:0000256" key="7">
    <source>
        <dbReference type="ARBA" id="ARBA00023274"/>
    </source>
</evidence>
<dbReference type="EMBL" id="CM000851">
    <property type="protein sequence ID" value="KRH00282.1"/>
    <property type="molecule type" value="Genomic_DNA"/>
</dbReference>
<evidence type="ECO:0000256" key="4">
    <source>
        <dbReference type="ARBA" id="ARBA00022730"/>
    </source>
</evidence>
<dbReference type="Proteomes" id="UP000008827">
    <property type="component" value="Chromosome 18"/>
</dbReference>
<evidence type="ECO:0000313" key="12">
    <source>
        <dbReference type="EnsemblPlants" id="KRH00282"/>
    </source>
</evidence>
<gene>
    <name evidence="11" type="ORF">GLYMA_18G203700</name>
</gene>
<evidence type="ECO:0000313" key="11">
    <source>
        <dbReference type="EMBL" id="KRH00282.1"/>
    </source>
</evidence>
<keyword evidence="4" id="KW-0699">rRNA-binding</keyword>
<dbReference type="SMART" id="SM01390">
    <property type="entry name" value="Ribosomal_S4"/>
    <property type="match status" value="1"/>
</dbReference>
<reference evidence="12" key="2">
    <citation type="submission" date="2018-02" db="UniProtKB">
        <authorList>
            <consortium name="EnsemblPlants"/>
        </authorList>
    </citation>
    <scope>IDENTIFICATION</scope>
    <source>
        <strain evidence="12">Williams 82</strain>
    </source>
</reference>
<comment type="similarity">
    <text evidence="2">Belongs to the universal ribosomal protein uS4 family.</text>
</comment>
<comment type="subcellular location">
    <subcellularLocation>
        <location evidence="1">Plastid</location>
    </subcellularLocation>
</comment>
<organism evidence="11">
    <name type="scientific">Glycine max</name>
    <name type="common">Soybean</name>
    <name type="synonym">Glycine hispida</name>
    <dbReference type="NCBI Taxonomy" id="3847"/>
    <lineage>
        <taxon>Eukaryota</taxon>
        <taxon>Viridiplantae</taxon>
        <taxon>Streptophyta</taxon>
        <taxon>Embryophyta</taxon>
        <taxon>Tracheophyta</taxon>
        <taxon>Spermatophyta</taxon>
        <taxon>Magnoliopsida</taxon>
        <taxon>eudicotyledons</taxon>
        <taxon>Gunneridae</taxon>
        <taxon>Pentapetalae</taxon>
        <taxon>rosids</taxon>
        <taxon>fabids</taxon>
        <taxon>Fabales</taxon>
        <taxon>Fabaceae</taxon>
        <taxon>Papilionoideae</taxon>
        <taxon>50 kb inversion clade</taxon>
        <taxon>NPAAA clade</taxon>
        <taxon>indigoferoid/millettioid clade</taxon>
        <taxon>Phaseoleae</taxon>
        <taxon>Glycine</taxon>
        <taxon>Glycine subgen. Soja</taxon>
    </lineage>
</organism>
<dbReference type="HOGENOM" id="CLU_187175_0_0_1"/>
<dbReference type="GO" id="GO:0019843">
    <property type="term" value="F:rRNA binding"/>
    <property type="evidence" value="ECO:0007669"/>
    <property type="project" value="UniProtKB-KW"/>
</dbReference>
<keyword evidence="7" id="KW-0687">Ribonucleoprotein</keyword>
<accession>K7MTL2</accession>
<evidence type="ECO:0000256" key="5">
    <source>
        <dbReference type="ARBA" id="ARBA00022884"/>
    </source>
</evidence>
<sequence length="82" mass="9811">MSRYRGPRFKKIRCLGSLPGLTSKRPTVKSELRNQSRSSKKSQYRIGLEEKQKLRFHYGLTERQLLKYVREIIILKTREKKS</sequence>
<dbReference type="STRING" id="3847.K7MTL2"/>
<dbReference type="Gene3D" id="1.10.1050.10">
    <property type="entry name" value="Ribosomal Protein S4 Delta 41, Chain A, domain 1"/>
    <property type="match status" value="1"/>
</dbReference>
<proteinExistence type="inferred from homology"/>
<dbReference type="SUPFAM" id="SSF55174">
    <property type="entry name" value="Alpha-L RNA-binding motif"/>
    <property type="match status" value="1"/>
</dbReference>
<feature type="region of interest" description="Disordered" evidence="9">
    <location>
        <begin position="17"/>
        <end position="44"/>
    </location>
</feature>
<dbReference type="InParanoid" id="K7MTL2"/>
<evidence type="ECO:0000259" key="10">
    <source>
        <dbReference type="SMART" id="SM01390"/>
    </source>
</evidence>
<dbReference type="Gramene" id="KRH00282">
    <property type="protein sequence ID" value="KRH00282"/>
    <property type="gene ID" value="GLYMA_18G203700"/>
</dbReference>
<reference evidence="11" key="3">
    <citation type="submission" date="2018-07" db="EMBL/GenBank/DDBJ databases">
        <title>WGS assembly of Glycine max.</title>
        <authorList>
            <person name="Schmutz J."/>
            <person name="Cannon S."/>
            <person name="Schlueter J."/>
            <person name="Ma J."/>
            <person name="Mitros T."/>
            <person name="Nelson W."/>
            <person name="Hyten D."/>
            <person name="Song Q."/>
            <person name="Thelen J."/>
            <person name="Cheng J."/>
            <person name="Xu D."/>
            <person name="Hellsten U."/>
            <person name="May G."/>
            <person name="Yu Y."/>
            <person name="Sakurai T."/>
            <person name="Umezawa T."/>
            <person name="Bhattacharyya M."/>
            <person name="Sandhu D."/>
            <person name="Valliyodan B."/>
            <person name="Lindquist E."/>
            <person name="Peto M."/>
            <person name="Grant D."/>
            <person name="Shu S."/>
            <person name="Goodstein D."/>
            <person name="Barry K."/>
            <person name="Futrell-Griggs M."/>
            <person name="Abernathy B."/>
            <person name="Du J."/>
            <person name="Tian Z."/>
            <person name="Zhu L."/>
            <person name="Gill N."/>
            <person name="Joshi T."/>
            <person name="Libault M."/>
            <person name="Sethuraman A."/>
            <person name="Zhang X."/>
            <person name="Shinozaki K."/>
            <person name="Nguyen H."/>
            <person name="Wing R."/>
            <person name="Cregan P."/>
            <person name="Specht J."/>
            <person name="Grimwood J."/>
            <person name="Rokhsar D."/>
            <person name="Stacey G."/>
            <person name="Shoemaker R."/>
            <person name="Jackson S."/>
        </authorList>
    </citation>
    <scope>NUCLEOTIDE SEQUENCE</scope>
    <source>
        <tissue evidence="11">Callus</tissue>
    </source>
</reference>